<reference evidence="5 6" key="1">
    <citation type="journal article" date="2015" name="Nature">
        <title>rRNA introns, odd ribosomes, and small enigmatic genomes across a large radiation of phyla.</title>
        <authorList>
            <person name="Brown C.T."/>
            <person name="Hug L.A."/>
            <person name="Thomas B.C."/>
            <person name="Sharon I."/>
            <person name="Castelle C.J."/>
            <person name="Singh A."/>
            <person name="Wilkins M.J."/>
            <person name="Williams K.H."/>
            <person name="Banfield J.F."/>
        </authorList>
    </citation>
    <scope>NUCLEOTIDE SEQUENCE [LARGE SCALE GENOMIC DNA]</scope>
</reference>
<dbReference type="CDD" id="cd02440">
    <property type="entry name" value="AdoMet_MTases"/>
    <property type="match status" value="1"/>
</dbReference>
<dbReference type="InterPro" id="IPR026170">
    <property type="entry name" value="FAM173A/B"/>
</dbReference>
<dbReference type="GO" id="GO:0032259">
    <property type="term" value="P:methylation"/>
    <property type="evidence" value="ECO:0007669"/>
    <property type="project" value="UniProtKB-KW"/>
</dbReference>
<dbReference type="EMBL" id="LBYB01000004">
    <property type="protein sequence ID" value="KKR42049.1"/>
    <property type="molecule type" value="Genomic_DNA"/>
</dbReference>
<feature type="transmembrane region" description="Helical" evidence="4">
    <location>
        <begin position="6"/>
        <end position="24"/>
    </location>
</feature>
<gene>
    <name evidence="5" type="ORF">UT77_C0004G0033</name>
</gene>
<keyword evidence="4" id="KW-1133">Transmembrane helix</keyword>
<evidence type="ECO:0000256" key="2">
    <source>
        <dbReference type="ARBA" id="ARBA00022679"/>
    </source>
</evidence>
<evidence type="ECO:0008006" key="7">
    <source>
        <dbReference type="Google" id="ProtNLM"/>
    </source>
</evidence>
<comment type="caution">
    <text evidence="5">The sequence shown here is derived from an EMBL/GenBank/DDBJ whole genome shotgun (WGS) entry which is preliminary data.</text>
</comment>
<dbReference type="Proteomes" id="UP000034881">
    <property type="component" value="Unassembled WGS sequence"/>
</dbReference>
<dbReference type="InterPro" id="IPR029063">
    <property type="entry name" value="SAM-dependent_MTases_sf"/>
</dbReference>
<dbReference type="Gene3D" id="3.40.50.150">
    <property type="entry name" value="Vaccinia Virus protein VP39"/>
    <property type="match status" value="1"/>
</dbReference>
<protein>
    <recommendedName>
        <fullName evidence="7">Methyltransferase domain-containing protein</fullName>
    </recommendedName>
</protein>
<keyword evidence="4" id="KW-0812">Transmembrane</keyword>
<keyword evidence="1" id="KW-0489">Methyltransferase</keyword>
<keyword evidence="4" id="KW-0472">Membrane</keyword>
<name>A0A0G0QNP6_9BACT</name>
<keyword evidence="2" id="KW-0808">Transferase</keyword>
<keyword evidence="3" id="KW-0949">S-adenosyl-L-methionine</keyword>
<dbReference type="GO" id="GO:0016279">
    <property type="term" value="F:protein-lysine N-methyltransferase activity"/>
    <property type="evidence" value="ECO:0007669"/>
    <property type="project" value="InterPro"/>
</dbReference>
<evidence type="ECO:0000256" key="1">
    <source>
        <dbReference type="ARBA" id="ARBA00022603"/>
    </source>
</evidence>
<evidence type="ECO:0000256" key="3">
    <source>
        <dbReference type="ARBA" id="ARBA00022691"/>
    </source>
</evidence>
<dbReference type="SUPFAM" id="SSF53335">
    <property type="entry name" value="S-adenosyl-L-methionine-dependent methyltransferases"/>
    <property type="match status" value="1"/>
</dbReference>
<dbReference type="PANTHER" id="PTHR13610:SF9">
    <property type="entry name" value="FI06469P"/>
    <property type="match status" value="1"/>
</dbReference>
<dbReference type="PANTHER" id="PTHR13610">
    <property type="entry name" value="METHYLTRANSFERASE DOMAIN-CONTAINING PROTEIN"/>
    <property type="match status" value="1"/>
</dbReference>
<dbReference type="AlphaFoldDB" id="A0A0G0QNP6"/>
<sequence>MDITLIISGGILIGCFIALSWFAGTDAPYVPTKMENIRKILKFAGAKKGKKFYELGSGDGRVVFAAAKLGADAVGIEQSWIRVLYSRWKSASHFRCGNVKFFHGNIFARSYSDADIVYIYLLHKGVKKLEEKLRKELKKGAVVITQTYHFPNWRPYKKVENFWLYRA</sequence>
<evidence type="ECO:0000313" key="6">
    <source>
        <dbReference type="Proteomes" id="UP000034881"/>
    </source>
</evidence>
<accession>A0A0G0QNP6</accession>
<evidence type="ECO:0000256" key="4">
    <source>
        <dbReference type="SAM" id="Phobius"/>
    </source>
</evidence>
<proteinExistence type="predicted"/>
<organism evidence="5 6">
    <name type="scientific">Candidatus Daviesbacteria bacterium GW2011_GWC2_40_12</name>
    <dbReference type="NCBI Taxonomy" id="1618431"/>
    <lineage>
        <taxon>Bacteria</taxon>
        <taxon>Candidatus Daviesiibacteriota</taxon>
    </lineage>
</organism>
<evidence type="ECO:0000313" key="5">
    <source>
        <dbReference type="EMBL" id="KKR42049.1"/>
    </source>
</evidence>